<evidence type="ECO:0008006" key="14">
    <source>
        <dbReference type="Google" id="ProtNLM"/>
    </source>
</evidence>
<reference evidence="12" key="2">
    <citation type="submission" date="2018-05" db="EMBL/GenBank/DDBJ databases">
        <title>OmerRS3 (Oryza meridionalis Reference Sequence Version 3).</title>
        <authorList>
            <person name="Zhang J."/>
            <person name="Kudrna D."/>
            <person name="Lee S."/>
            <person name="Talag J."/>
            <person name="Welchert J."/>
            <person name="Wing R.A."/>
        </authorList>
    </citation>
    <scope>NUCLEOTIDE SEQUENCE [LARGE SCALE GENOMIC DNA]</scope>
    <source>
        <strain evidence="12">cv. OR44</strain>
    </source>
</reference>
<dbReference type="EnsemblPlants" id="OMERI02G07360.1">
    <property type="protein sequence ID" value="OMERI02G07360.1"/>
    <property type="gene ID" value="OMERI02G07360"/>
</dbReference>
<evidence type="ECO:0000256" key="9">
    <source>
        <dbReference type="ARBA" id="ARBA00023033"/>
    </source>
</evidence>
<dbReference type="CDD" id="cd11072">
    <property type="entry name" value="CYP71-like"/>
    <property type="match status" value="1"/>
</dbReference>
<comment type="cofactor">
    <cofactor evidence="1 10">
        <name>heme</name>
        <dbReference type="ChEBI" id="CHEBI:30413"/>
    </cofactor>
</comment>
<evidence type="ECO:0000256" key="4">
    <source>
        <dbReference type="ARBA" id="ARBA00022692"/>
    </source>
</evidence>
<evidence type="ECO:0000256" key="10">
    <source>
        <dbReference type="PIRSR" id="PIRSR602401-1"/>
    </source>
</evidence>
<dbReference type="eggNOG" id="KOG0156">
    <property type="taxonomic scope" value="Eukaryota"/>
</dbReference>
<dbReference type="InterPro" id="IPR017972">
    <property type="entry name" value="Cyt_P450_CS"/>
</dbReference>
<dbReference type="PROSITE" id="PS00086">
    <property type="entry name" value="CYTOCHROME_P450"/>
    <property type="match status" value="1"/>
</dbReference>
<reference evidence="12" key="1">
    <citation type="submission" date="2015-04" db="UniProtKB">
        <authorList>
            <consortium name="EnsemblPlants"/>
        </authorList>
    </citation>
    <scope>IDENTIFICATION</scope>
</reference>
<name>A0A0E0CGV0_9ORYZ</name>
<dbReference type="PRINTS" id="PR00385">
    <property type="entry name" value="P450"/>
</dbReference>
<dbReference type="HOGENOM" id="CLU_001570_4_1_1"/>
<dbReference type="AlphaFoldDB" id="A0A0E0CGV0"/>
<evidence type="ECO:0000256" key="5">
    <source>
        <dbReference type="ARBA" id="ARBA00022723"/>
    </source>
</evidence>
<dbReference type="PRINTS" id="PR00463">
    <property type="entry name" value="EP450I"/>
</dbReference>
<keyword evidence="9 11" id="KW-0503">Monooxygenase</keyword>
<dbReference type="FunFam" id="1.10.630.10:FF:000126">
    <property type="entry name" value="Predicted protein"/>
    <property type="match status" value="1"/>
</dbReference>
<evidence type="ECO:0000256" key="7">
    <source>
        <dbReference type="ARBA" id="ARBA00023002"/>
    </source>
</evidence>
<feature type="binding site" description="axial binding residue" evidence="10">
    <location>
        <position position="476"/>
    </location>
    <ligand>
        <name>heme</name>
        <dbReference type="ChEBI" id="CHEBI:30413"/>
    </ligand>
    <ligandPart>
        <name>Fe</name>
        <dbReference type="ChEBI" id="CHEBI:18248"/>
    </ligandPart>
</feature>
<dbReference type="PANTHER" id="PTHR47955">
    <property type="entry name" value="CYTOCHROME P450 FAMILY 71 PROTEIN"/>
    <property type="match status" value="1"/>
</dbReference>
<evidence type="ECO:0000256" key="2">
    <source>
        <dbReference type="ARBA" id="ARBA00010617"/>
    </source>
</evidence>
<evidence type="ECO:0000256" key="11">
    <source>
        <dbReference type="RuleBase" id="RU000461"/>
    </source>
</evidence>
<evidence type="ECO:0000256" key="8">
    <source>
        <dbReference type="ARBA" id="ARBA00023004"/>
    </source>
</evidence>
<proteinExistence type="inferred from homology"/>
<dbReference type="GO" id="GO:0020037">
    <property type="term" value="F:heme binding"/>
    <property type="evidence" value="ECO:0007669"/>
    <property type="project" value="InterPro"/>
</dbReference>
<dbReference type="GO" id="GO:0005506">
    <property type="term" value="F:iron ion binding"/>
    <property type="evidence" value="ECO:0007669"/>
    <property type="project" value="InterPro"/>
</dbReference>
<protein>
    <recommendedName>
        <fullName evidence="14">Cytochrome P450</fullName>
    </recommendedName>
</protein>
<keyword evidence="4" id="KW-0812">Transmembrane</keyword>
<evidence type="ECO:0000256" key="1">
    <source>
        <dbReference type="ARBA" id="ARBA00001971"/>
    </source>
</evidence>
<sequence length="540" mass="59731">MFPPKIKELLPIYTISMKCSTAQTMAMVQDITGYLCLSLALLLLTLVLHKVARKASGNGAGKPRLPPGPWRLPVIGNLHQIMVGGPLVHRTMADLARRLDAPLMSLRLGELRVVVASSADAAREITKTHDVAFATRPWSSTIRVLMSDGVGLVFAPYGALWRQLRKIAVVELLSARRVQSFRRIREDEVGRLVAAVAAAAASAAQPVNVSERIAALISDSAVRTIIGDRFERRDEFLEGLAEAIMITSGFSLGDLFPSSRLASFVGGTTRRAEANHRKNFELIECALRQHEERRAAGAVDDDEDLVDVLLRVQKDGSLQMPLTMGNIKAVVLELFGAGSETSANTLQWAMTEVIMNPRVMLKAQAELSNVIKGKQTISEDDLVELKYLKLIIKETLRLHPVVPLLLPRECRETCEVMGYDIPIGTTVLVNVWAIGRDPKYWEDAETFIPERFEDGHIDFKGTNFEFIPFGAGRRMCPGMAFAEVIMELALASLLYHFDWELPDGISPTKVDMTEELGATIRRKNDLYLIPAVRVPLSTVL</sequence>
<dbReference type="SUPFAM" id="SSF48264">
    <property type="entry name" value="Cytochrome P450"/>
    <property type="match status" value="1"/>
</dbReference>
<dbReference type="GO" id="GO:0004497">
    <property type="term" value="F:monooxygenase activity"/>
    <property type="evidence" value="ECO:0007669"/>
    <property type="project" value="UniProtKB-KW"/>
</dbReference>
<dbReference type="FunFam" id="1.10.630.10:FF:000114">
    <property type="entry name" value="Os06g0642500 protein"/>
    <property type="match status" value="1"/>
</dbReference>
<keyword evidence="5 10" id="KW-0479">Metal-binding</keyword>
<evidence type="ECO:0000313" key="13">
    <source>
        <dbReference type="Proteomes" id="UP000008021"/>
    </source>
</evidence>
<keyword evidence="7 11" id="KW-0560">Oxidoreductase</keyword>
<dbReference type="Gene3D" id="1.10.630.10">
    <property type="entry name" value="Cytochrome P450"/>
    <property type="match status" value="1"/>
</dbReference>
<dbReference type="InterPro" id="IPR036396">
    <property type="entry name" value="Cyt_P450_sf"/>
</dbReference>
<keyword evidence="6" id="KW-1133">Transmembrane helix</keyword>
<evidence type="ECO:0000256" key="6">
    <source>
        <dbReference type="ARBA" id="ARBA00022989"/>
    </source>
</evidence>
<accession>A0A0E0CGV0</accession>
<dbReference type="Pfam" id="PF00067">
    <property type="entry name" value="p450"/>
    <property type="match status" value="1"/>
</dbReference>
<keyword evidence="13" id="KW-1185">Reference proteome</keyword>
<dbReference type="PANTHER" id="PTHR47955:SF21">
    <property type="entry name" value="OS06G0642300 PROTEIN"/>
    <property type="match status" value="1"/>
</dbReference>
<evidence type="ECO:0000313" key="12">
    <source>
        <dbReference type="EnsemblPlants" id="OMERI02G07360.1"/>
    </source>
</evidence>
<keyword evidence="3 10" id="KW-0349">Heme</keyword>
<evidence type="ECO:0000256" key="3">
    <source>
        <dbReference type="ARBA" id="ARBA00022617"/>
    </source>
</evidence>
<dbReference type="GO" id="GO:0016705">
    <property type="term" value="F:oxidoreductase activity, acting on paired donors, with incorporation or reduction of molecular oxygen"/>
    <property type="evidence" value="ECO:0007669"/>
    <property type="project" value="InterPro"/>
</dbReference>
<dbReference type="Proteomes" id="UP000008021">
    <property type="component" value="Chromosome 2"/>
</dbReference>
<dbReference type="Gramene" id="OMERI02G07360.1">
    <property type="protein sequence ID" value="OMERI02G07360.1"/>
    <property type="gene ID" value="OMERI02G07360"/>
</dbReference>
<keyword evidence="6" id="KW-0472">Membrane</keyword>
<dbReference type="InterPro" id="IPR002401">
    <property type="entry name" value="Cyt_P450_E_grp-I"/>
</dbReference>
<dbReference type="InterPro" id="IPR001128">
    <property type="entry name" value="Cyt_P450"/>
</dbReference>
<comment type="similarity">
    <text evidence="2 11">Belongs to the cytochrome P450 family.</text>
</comment>
<keyword evidence="8 10" id="KW-0408">Iron</keyword>
<organism evidence="12">
    <name type="scientific">Oryza meridionalis</name>
    <dbReference type="NCBI Taxonomy" id="40149"/>
    <lineage>
        <taxon>Eukaryota</taxon>
        <taxon>Viridiplantae</taxon>
        <taxon>Streptophyta</taxon>
        <taxon>Embryophyta</taxon>
        <taxon>Tracheophyta</taxon>
        <taxon>Spermatophyta</taxon>
        <taxon>Magnoliopsida</taxon>
        <taxon>Liliopsida</taxon>
        <taxon>Poales</taxon>
        <taxon>Poaceae</taxon>
        <taxon>BOP clade</taxon>
        <taxon>Oryzoideae</taxon>
        <taxon>Oryzeae</taxon>
        <taxon>Oryzinae</taxon>
        <taxon>Oryza</taxon>
    </lineage>
</organism>
<dbReference type="STRING" id="40149.A0A0E0CGV0"/>